<evidence type="ECO:0000256" key="4">
    <source>
        <dbReference type="SAM" id="Phobius"/>
    </source>
</evidence>
<keyword evidence="4" id="KW-1133">Transmembrane helix</keyword>
<dbReference type="PANTHER" id="PTHR47894">
    <property type="entry name" value="HTH-TYPE TRANSCRIPTIONAL REGULATOR GADX"/>
    <property type="match status" value="1"/>
</dbReference>
<feature type="transmembrane region" description="Helical" evidence="4">
    <location>
        <begin position="142"/>
        <end position="161"/>
    </location>
</feature>
<keyword evidence="4" id="KW-0812">Transmembrane</keyword>
<organism evidence="6 7">
    <name type="scientific">Variovorax paradoxus</name>
    <dbReference type="NCBI Taxonomy" id="34073"/>
    <lineage>
        <taxon>Bacteria</taxon>
        <taxon>Pseudomonadati</taxon>
        <taxon>Pseudomonadota</taxon>
        <taxon>Betaproteobacteria</taxon>
        <taxon>Burkholderiales</taxon>
        <taxon>Comamonadaceae</taxon>
        <taxon>Variovorax</taxon>
    </lineage>
</organism>
<dbReference type="InterPro" id="IPR032687">
    <property type="entry name" value="AraC-type_N"/>
</dbReference>
<feature type="domain" description="HTH araC/xylS-type" evidence="5">
    <location>
        <begin position="240"/>
        <end position="338"/>
    </location>
</feature>
<dbReference type="InterPro" id="IPR020449">
    <property type="entry name" value="Tscrpt_reg_AraC-type_HTH"/>
</dbReference>
<evidence type="ECO:0000313" key="6">
    <source>
        <dbReference type="EMBL" id="QFZ84875.1"/>
    </source>
</evidence>
<dbReference type="Pfam" id="PF12833">
    <property type="entry name" value="HTH_18"/>
    <property type="match status" value="1"/>
</dbReference>
<dbReference type="PRINTS" id="PR00032">
    <property type="entry name" value="HTHARAC"/>
</dbReference>
<keyword evidence="2" id="KW-0238">DNA-binding</keyword>
<dbReference type="PROSITE" id="PS01124">
    <property type="entry name" value="HTH_ARAC_FAMILY_2"/>
    <property type="match status" value="1"/>
</dbReference>
<dbReference type="Proteomes" id="UP000326780">
    <property type="component" value="Chromosome"/>
</dbReference>
<dbReference type="GO" id="GO:0000976">
    <property type="term" value="F:transcription cis-regulatory region binding"/>
    <property type="evidence" value="ECO:0007669"/>
    <property type="project" value="TreeGrafter"/>
</dbReference>
<dbReference type="GO" id="GO:0005829">
    <property type="term" value="C:cytosol"/>
    <property type="evidence" value="ECO:0007669"/>
    <property type="project" value="TreeGrafter"/>
</dbReference>
<dbReference type="PANTHER" id="PTHR47894:SF1">
    <property type="entry name" value="HTH-TYPE TRANSCRIPTIONAL REGULATOR VQSM"/>
    <property type="match status" value="1"/>
</dbReference>
<reference evidence="6 7" key="1">
    <citation type="submission" date="2019-10" db="EMBL/GenBank/DDBJ databases">
        <title>Complete genome sequence of Variovorax paradoxus 5C-2.</title>
        <authorList>
            <person name="Gogoleva N.E."/>
            <person name="Balkin A.S."/>
        </authorList>
    </citation>
    <scope>NUCLEOTIDE SEQUENCE [LARGE SCALE GENOMIC DNA]</scope>
    <source>
        <strain evidence="6 7">5C-2</strain>
    </source>
</reference>
<dbReference type="SMART" id="SM00342">
    <property type="entry name" value="HTH_ARAC"/>
    <property type="match status" value="1"/>
</dbReference>
<keyword evidence="4" id="KW-0472">Membrane</keyword>
<evidence type="ECO:0000313" key="7">
    <source>
        <dbReference type="Proteomes" id="UP000326780"/>
    </source>
</evidence>
<keyword evidence="3" id="KW-0804">Transcription</keyword>
<name>A0A5Q0M8N3_VARPD</name>
<evidence type="ECO:0000256" key="2">
    <source>
        <dbReference type="ARBA" id="ARBA00023125"/>
    </source>
</evidence>
<keyword evidence="1" id="KW-0805">Transcription regulation</keyword>
<accession>A0A5Q0M8N3</accession>
<dbReference type="InterPro" id="IPR018060">
    <property type="entry name" value="HTH_AraC"/>
</dbReference>
<sequence>MKTPEHTRGGDTIAMCFVREALHDAMQRGVDIGAILGAAGIPVGLLHQDQARVSPESYGRVWHGVAERTGDEFFGMDAHPVRYGSFALACRCAMGAKNLEQALRRIMRFYGGVMDDMQPSIERLPHGEAAFRLNERPGAQRLFAHGTILVIFFGVACWLVGRRIPILRAEFSPEAPDSPEEYRLLFGQKIRFGADRTALVFEERFLDLPVVQNEETLQRFLRGAPTNFLVKYRDQDSAAARVRKVLRGTDASAWPDLPDMARKLRLAERTLIRRLAMEGEPFQAIKDTLRRDLSISLLSDSGLSVSEIAARAGFAEPSAFHRAFRKWTGASPGAYRATLPE</sequence>
<protein>
    <submittedName>
        <fullName evidence="6">Helix-turn-helix domain-containing protein</fullName>
    </submittedName>
</protein>
<gene>
    <name evidence="6" type="ORF">GFK26_19980</name>
</gene>
<evidence type="ECO:0000256" key="1">
    <source>
        <dbReference type="ARBA" id="ARBA00023015"/>
    </source>
</evidence>
<dbReference type="Pfam" id="PF12625">
    <property type="entry name" value="Arabinose_bd"/>
    <property type="match status" value="1"/>
</dbReference>
<dbReference type="AlphaFoldDB" id="A0A5Q0M8N3"/>
<evidence type="ECO:0000256" key="3">
    <source>
        <dbReference type="ARBA" id="ARBA00023163"/>
    </source>
</evidence>
<dbReference type="GO" id="GO:0003700">
    <property type="term" value="F:DNA-binding transcription factor activity"/>
    <property type="evidence" value="ECO:0007669"/>
    <property type="project" value="InterPro"/>
</dbReference>
<dbReference type="EMBL" id="CP045644">
    <property type="protein sequence ID" value="QFZ84875.1"/>
    <property type="molecule type" value="Genomic_DNA"/>
</dbReference>
<proteinExistence type="predicted"/>
<dbReference type="InterPro" id="IPR009057">
    <property type="entry name" value="Homeodomain-like_sf"/>
</dbReference>
<evidence type="ECO:0000259" key="5">
    <source>
        <dbReference type="PROSITE" id="PS01124"/>
    </source>
</evidence>
<dbReference type="Gene3D" id="1.10.10.60">
    <property type="entry name" value="Homeodomain-like"/>
    <property type="match status" value="1"/>
</dbReference>
<dbReference type="SUPFAM" id="SSF46689">
    <property type="entry name" value="Homeodomain-like"/>
    <property type="match status" value="1"/>
</dbReference>
<dbReference type="RefSeq" id="WP_153283496.1">
    <property type="nucleotide sequence ID" value="NZ_CP045644.1"/>
</dbReference>